<accession>A0A6A4CPC0</accession>
<dbReference type="AlphaFoldDB" id="A0A6A4CPC0"/>
<organism evidence="1 2">
    <name type="scientific">Phytophthora rubi</name>
    <dbReference type="NCBI Taxonomy" id="129364"/>
    <lineage>
        <taxon>Eukaryota</taxon>
        <taxon>Sar</taxon>
        <taxon>Stramenopiles</taxon>
        <taxon>Oomycota</taxon>
        <taxon>Peronosporomycetes</taxon>
        <taxon>Peronosporales</taxon>
        <taxon>Peronosporaceae</taxon>
        <taxon>Phytophthora</taxon>
    </lineage>
</organism>
<evidence type="ECO:0000313" key="2">
    <source>
        <dbReference type="Proteomes" id="UP000434957"/>
    </source>
</evidence>
<reference evidence="1 2" key="1">
    <citation type="submission" date="2018-08" db="EMBL/GenBank/DDBJ databases">
        <title>Genomic investigation of the strawberry pathogen Phytophthora fragariae indicates pathogenicity is determined by transcriptional variation in three key races.</title>
        <authorList>
            <person name="Adams T.M."/>
            <person name="Armitage A.D."/>
            <person name="Sobczyk M.K."/>
            <person name="Bates H.J."/>
            <person name="Dunwell J.M."/>
            <person name="Nellist C.F."/>
            <person name="Harrison R.J."/>
        </authorList>
    </citation>
    <scope>NUCLEOTIDE SEQUENCE [LARGE SCALE GENOMIC DNA]</scope>
    <source>
        <strain evidence="1 2">SCRP333</strain>
    </source>
</reference>
<proteinExistence type="predicted"/>
<evidence type="ECO:0000313" key="1">
    <source>
        <dbReference type="EMBL" id="KAE9289955.1"/>
    </source>
</evidence>
<comment type="caution">
    <text evidence="1">The sequence shown here is derived from an EMBL/GenBank/DDBJ whole genome shotgun (WGS) entry which is preliminary data.</text>
</comment>
<dbReference type="EMBL" id="QXFT01003048">
    <property type="protein sequence ID" value="KAE9289955.1"/>
    <property type="molecule type" value="Genomic_DNA"/>
</dbReference>
<protein>
    <submittedName>
        <fullName evidence="1">Uncharacterized protein</fullName>
    </submittedName>
</protein>
<dbReference type="Proteomes" id="UP000434957">
    <property type="component" value="Unassembled WGS sequence"/>
</dbReference>
<sequence>MIARNFTLSSISPVAMRLRPLSNRPRIMELSTNYVQVSDRSCGLILLGVLLGVLLGETFDTSLPQKKGLSSTAMEANTRCHTQASAVPTRRNLRHLAAAKEGVVEHSHGSEHALPYPGVGSADSASALGDQIPLCTSRDTHQSTSCHKASLLLAKIPPTFIQCPGVGYATKAGDGTWHLYVAADPLRVGHSWRWGETPTISAWSSASQLNRAPL</sequence>
<keyword evidence="2" id="KW-1185">Reference proteome</keyword>
<name>A0A6A4CPC0_9STRA</name>
<gene>
    <name evidence="1" type="ORF">PR003_g25417</name>
</gene>